<evidence type="ECO:0008006" key="5">
    <source>
        <dbReference type="Google" id="ProtNLM"/>
    </source>
</evidence>
<sequence length="767" mass="84364">MSIRPYGSCVVLAILATCAGTLDCRADLPLQPYVSYWKPNSDPNPLLGYDYHTDPDAQFNKGSVPLASRFLNPALQANPHARPNEARIMSLAAFHATSNNPSQGSDSHRYYAFSHWQYVDALVFWGGSAGEGNILAPNGPIIDAAHRNGVPVYGTIFLPPNVYGGDIGRLEDLVYERRAGRFPVADQLIEVAERNGFDGWFFNQETHGADPELASQTREFMKYIQNNSDLDVVWYDSMLENGSISWQGELNQSNNSYYEGSSTDDRAADSMFLDFRWNASKLNNSGNYAEQLGRDKYEIYAGVDVEGSGWNQNRVSLDDAFPEGQPHRSSLGFYRPEWTLNSTSTIEGFYERDSQFWVGANGDPSDTSGSVGSRNWKGMAHYVPAKSPISGDAFVTNFNMGQGFNYWVDGELSRSGEWNNLGLQDVVPTWRWLLDASSNPLTPEIDFDDAFYGGSSLRVSGNLTSQNDLRLYATSLRVSSSSNLQVAFKTAAPATDSNMEVLVAFADDPTSFTALPVGTSTGADWELVTLPLSQFRGRTIAQLGLRFDGSDSNYDINIGRLGVIEGQADAPVAPTNLVLLDYAQVDSTRYTMRLEWEHSADYAGDGTNEVYYYNLYKVTPGGVRTFLGGTLNNSFFVRDLPRSAREASTTIEVEAVSNEFGVSDVSSFTLNWRNLPTGLAGDYNNDGIVDLADYTVWRNNLGGQASSLFNNPYATNVGSQQYTIWKANYGAVAASSSQNAVPEPSNLALVSLAMLSTIAYRWRKLSG</sequence>
<accession>A0A9X2F8U3</accession>
<dbReference type="RefSeq" id="WP_252852532.1">
    <property type="nucleotide sequence ID" value="NZ_JAMXLR010000036.1"/>
</dbReference>
<dbReference type="InterPro" id="IPR054110">
    <property type="entry name" value="EndoD-like_D2"/>
</dbReference>
<protein>
    <recommendedName>
        <fullName evidence="5">Mannosyl-glycoprotein endo-beta-N-acetylglucosaminidase</fullName>
    </recommendedName>
</protein>
<dbReference type="EMBL" id="JAMXLR010000036">
    <property type="protein sequence ID" value="MCO6044430.1"/>
    <property type="molecule type" value="Genomic_DNA"/>
</dbReference>
<dbReference type="InterPro" id="IPR018247">
    <property type="entry name" value="EF_Hand_1_Ca_BS"/>
</dbReference>
<dbReference type="InterPro" id="IPR032979">
    <property type="entry name" value="ENGase"/>
</dbReference>
<dbReference type="GO" id="GO:0033925">
    <property type="term" value="F:mannosyl-glycoprotein endo-beta-N-acetylglucosaminidase activity"/>
    <property type="evidence" value="ECO:0007669"/>
    <property type="project" value="InterPro"/>
</dbReference>
<name>A0A9X2F8U3_9BACT</name>
<dbReference type="GO" id="GO:0005829">
    <property type="term" value="C:cytosol"/>
    <property type="evidence" value="ECO:0007669"/>
    <property type="project" value="UniProtKB-SubCell"/>
</dbReference>
<feature type="domain" description="Endo-beta-N-acetylglucosaminidase D-like D2" evidence="2">
    <location>
        <begin position="605"/>
        <end position="673"/>
    </location>
</feature>
<dbReference type="CDD" id="cd06547">
    <property type="entry name" value="GH85_ENGase"/>
    <property type="match status" value="1"/>
</dbReference>
<evidence type="ECO:0000313" key="3">
    <source>
        <dbReference type="EMBL" id="MCO6044430.1"/>
    </source>
</evidence>
<dbReference type="Gene3D" id="2.60.120.260">
    <property type="entry name" value="Galactose-binding domain-like"/>
    <property type="match status" value="1"/>
</dbReference>
<dbReference type="Gene3D" id="2.60.40.10">
    <property type="entry name" value="Immunoglobulins"/>
    <property type="match status" value="1"/>
</dbReference>
<evidence type="ECO:0000313" key="4">
    <source>
        <dbReference type="Proteomes" id="UP001155241"/>
    </source>
</evidence>
<dbReference type="Pfam" id="PF21910">
    <property type="entry name" value="GH85_C"/>
    <property type="match status" value="1"/>
</dbReference>
<dbReference type="AlphaFoldDB" id="A0A9X2F8U3"/>
<reference evidence="3" key="1">
    <citation type="submission" date="2022-06" db="EMBL/GenBank/DDBJ databases">
        <title>Aeoliella straminimaris, a novel planctomycete from sediments.</title>
        <authorList>
            <person name="Vitorino I.R."/>
            <person name="Lage O.M."/>
        </authorList>
    </citation>
    <scope>NUCLEOTIDE SEQUENCE</scope>
    <source>
        <strain evidence="3">ICT_H6.2</strain>
    </source>
</reference>
<dbReference type="Pfam" id="PF03644">
    <property type="entry name" value="Glyco_hydro_85"/>
    <property type="match status" value="1"/>
</dbReference>
<proteinExistence type="predicted"/>
<organism evidence="3 4">
    <name type="scientific">Aeoliella straminimaris</name>
    <dbReference type="NCBI Taxonomy" id="2954799"/>
    <lineage>
        <taxon>Bacteria</taxon>
        <taxon>Pseudomonadati</taxon>
        <taxon>Planctomycetota</taxon>
        <taxon>Planctomycetia</taxon>
        <taxon>Pirellulales</taxon>
        <taxon>Lacipirellulaceae</taxon>
        <taxon>Aeoliella</taxon>
    </lineage>
</organism>
<dbReference type="PANTHER" id="PTHR13246:SF1">
    <property type="entry name" value="CYTOSOLIC ENDO-BETA-N-ACETYLGLUCOSAMINIDASE"/>
    <property type="match status" value="1"/>
</dbReference>
<dbReference type="PROSITE" id="PS00018">
    <property type="entry name" value="EF_HAND_1"/>
    <property type="match status" value="1"/>
</dbReference>
<evidence type="ECO:0000259" key="2">
    <source>
        <dbReference type="Pfam" id="PF21910"/>
    </source>
</evidence>
<evidence type="ECO:0000259" key="1">
    <source>
        <dbReference type="Pfam" id="PF03644"/>
    </source>
</evidence>
<keyword evidence="4" id="KW-1185">Reference proteome</keyword>
<dbReference type="PANTHER" id="PTHR13246">
    <property type="entry name" value="ENDO BETA N-ACETYLGLUCOSAMINIDASE"/>
    <property type="match status" value="1"/>
</dbReference>
<dbReference type="Gene3D" id="3.20.20.80">
    <property type="entry name" value="Glycosidases"/>
    <property type="match status" value="1"/>
</dbReference>
<dbReference type="InterPro" id="IPR013783">
    <property type="entry name" value="Ig-like_fold"/>
</dbReference>
<feature type="domain" description="Cytosolic endo-beta-N-acetylglucosaminidase TIM barrel" evidence="1">
    <location>
        <begin position="100"/>
        <end position="405"/>
    </location>
</feature>
<comment type="caution">
    <text evidence="3">The sequence shown here is derived from an EMBL/GenBank/DDBJ whole genome shotgun (WGS) entry which is preliminary data.</text>
</comment>
<dbReference type="Proteomes" id="UP001155241">
    <property type="component" value="Unassembled WGS sequence"/>
</dbReference>
<gene>
    <name evidence="3" type="ORF">NG895_10985</name>
</gene>
<dbReference type="InterPro" id="IPR005201">
    <property type="entry name" value="TIM_ENGase"/>
</dbReference>